<gene>
    <name evidence="2" type="ORF">QR685DRAFT_432028</name>
</gene>
<evidence type="ECO:0000313" key="3">
    <source>
        <dbReference type="Proteomes" id="UP001451303"/>
    </source>
</evidence>
<protein>
    <submittedName>
        <fullName evidence="2">Uncharacterized protein</fullName>
    </submittedName>
</protein>
<reference evidence="2 3" key="1">
    <citation type="submission" date="2023-09" db="EMBL/GenBank/DDBJ databases">
        <title>Multi-omics analysis of a traditional fermented food reveals byproduct-associated fungal strains for waste-to-food upcycling.</title>
        <authorList>
            <consortium name="Lawrence Berkeley National Laboratory"/>
            <person name="Rekdal V.M."/>
            <person name="Villalobos-Escobedo J.M."/>
            <person name="Rodriguez-Valeron N."/>
            <person name="Garcia M.O."/>
            <person name="Vasquez D.P."/>
            <person name="Damayanti I."/>
            <person name="Sorensen P.M."/>
            <person name="Baidoo E.E."/>
            <person name="De Carvalho A.C."/>
            <person name="Riley R."/>
            <person name="Lipzen A."/>
            <person name="He G."/>
            <person name="Yan M."/>
            <person name="Haridas S."/>
            <person name="Daum C."/>
            <person name="Yoshinaga Y."/>
            <person name="Ng V."/>
            <person name="Grigoriev I.V."/>
            <person name="Munk R."/>
            <person name="Nuraida L."/>
            <person name="Wijaya C.H."/>
            <person name="Morales P.-C."/>
            <person name="Keasling J.D."/>
        </authorList>
    </citation>
    <scope>NUCLEOTIDE SEQUENCE [LARGE SCALE GENOMIC DNA]</scope>
    <source>
        <strain evidence="2 3">FGSC 2613</strain>
    </source>
</reference>
<accession>A0ABR3DT27</accession>
<dbReference type="EMBL" id="JAVLET010000001">
    <property type="protein sequence ID" value="KAL0475829.1"/>
    <property type="molecule type" value="Genomic_DNA"/>
</dbReference>
<dbReference type="Proteomes" id="UP001451303">
    <property type="component" value="Unassembled WGS sequence"/>
</dbReference>
<comment type="caution">
    <text evidence="2">The sequence shown here is derived from an EMBL/GenBank/DDBJ whole genome shotgun (WGS) entry which is preliminary data.</text>
</comment>
<evidence type="ECO:0000256" key="1">
    <source>
        <dbReference type="SAM" id="MobiDB-lite"/>
    </source>
</evidence>
<evidence type="ECO:0000313" key="2">
    <source>
        <dbReference type="EMBL" id="KAL0475829.1"/>
    </source>
</evidence>
<feature type="region of interest" description="Disordered" evidence="1">
    <location>
        <begin position="95"/>
        <end position="117"/>
    </location>
</feature>
<proteinExistence type="predicted"/>
<name>A0ABR3DT27_NEUIN</name>
<organism evidence="2 3">
    <name type="scientific">Neurospora intermedia</name>
    <dbReference type="NCBI Taxonomy" id="5142"/>
    <lineage>
        <taxon>Eukaryota</taxon>
        <taxon>Fungi</taxon>
        <taxon>Dikarya</taxon>
        <taxon>Ascomycota</taxon>
        <taxon>Pezizomycotina</taxon>
        <taxon>Sordariomycetes</taxon>
        <taxon>Sordariomycetidae</taxon>
        <taxon>Sordariales</taxon>
        <taxon>Sordariaceae</taxon>
        <taxon>Neurospora</taxon>
    </lineage>
</organism>
<feature type="compositionally biased region" description="Basic and acidic residues" evidence="1">
    <location>
        <begin position="95"/>
        <end position="109"/>
    </location>
</feature>
<sequence>MQRRIENAWYIDTVDAAGLTEATLGRLGGKEHVVCDRVCWGDFVVWSVLTGAEEFHIFETRCHGRVLWLIRSSNSSVARRGSAIGKKIWLGSDNSMDHSHPRLDGERRRGSVSQVCKMPGGNDMSSPRIMKVGGMVGIVPNVSYPRSSSGLIFFPV</sequence>
<keyword evidence="3" id="KW-1185">Reference proteome</keyword>